<reference evidence="3" key="1">
    <citation type="journal article" date="2019" name="Int. J. Syst. Evol. Microbiol.">
        <title>The Global Catalogue of Microorganisms (GCM) 10K type strain sequencing project: providing services to taxonomists for standard genome sequencing and annotation.</title>
        <authorList>
            <consortium name="The Broad Institute Genomics Platform"/>
            <consortium name="The Broad Institute Genome Sequencing Center for Infectious Disease"/>
            <person name="Wu L."/>
            <person name="Ma J."/>
        </authorList>
    </citation>
    <scope>NUCLEOTIDE SEQUENCE [LARGE SCALE GENOMIC DNA]</scope>
    <source>
        <strain evidence="3">JCM 31202</strain>
    </source>
</reference>
<feature type="signal peptide" evidence="1">
    <location>
        <begin position="1"/>
        <end position="24"/>
    </location>
</feature>
<keyword evidence="3" id="KW-1185">Reference proteome</keyword>
<keyword evidence="2" id="KW-0378">Hydrolase</keyword>
<evidence type="ECO:0000256" key="1">
    <source>
        <dbReference type="SAM" id="SignalP"/>
    </source>
</evidence>
<dbReference type="InterPro" id="IPR052025">
    <property type="entry name" value="Xyloglucanase_GH74"/>
</dbReference>
<dbReference type="PANTHER" id="PTHR43739">
    <property type="entry name" value="XYLOGLUCANASE (EUROFUNG)"/>
    <property type="match status" value="1"/>
</dbReference>
<dbReference type="RefSeq" id="WP_378296898.1">
    <property type="nucleotide sequence ID" value="NZ_JBHTJA010000007.1"/>
</dbReference>
<proteinExistence type="predicted"/>
<accession>A0ABW3EKL4</accession>
<organism evidence="2 3">
    <name type="scientific">Actinomadura sediminis</name>
    <dbReference type="NCBI Taxonomy" id="1038904"/>
    <lineage>
        <taxon>Bacteria</taxon>
        <taxon>Bacillati</taxon>
        <taxon>Actinomycetota</taxon>
        <taxon>Actinomycetes</taxon>
        <taxon>Streptosporangiales</taxon>
        <taxon>Thermomonosporaceae</taxon>
        <taxon>Actinomadura</taxon>
    </lineage>
</organism>
<dbReference type="EC" id="3.2.1.-" evidence="2"/>
<dbReference type="Proteomes" id="UP001596972">
    <property type="component" value="Unassembled WGS sequence"/>
</dbReference>
<dbReference type="InterPro" id="IPR015943">
    <property type="entry name" value="WD40/YVTN_repeat-like_dom_sf"/>
</dbReference>
<dbReference type="SUPFAM" id="SSF50939">
    <property type="entry name" value="Sialidases"/>
    <property type="match status" value="1"/>
</dbReference>
<dbReference type="InterPro" id="IPR036278">
    <property type="entry name" value="Sialidase_sf"/>
</dbReference>
<dbReference type="PANTHER" id="PTHR43739:SF5">
    <property type="entry name" value="EXO-ALPHA-SIALIDASE"/>
    <property type="match status" value="1"/>
</dbReference>
<dbReference type="Gene3D" id="2.120.10.10">
    <property type="match status" value="1"/>
</dbReference>
<comment type="caution">
    <text evidence="2">The sequence shown here is derived from an EMBL/GenBank/DDBJ whole genome shotgun (WGS) entry which is preliminary data.</text>
</comment>
<dbReference type="Gene3D" id="2.130.10.10">
    <property type="entry name" value="YVTN repeat-like/Quinoprotein amine dehydrogenase"/>
    <property type="match status" value="1"/>
</dbReference>
<dbReference type="EMBL" id="JBHTJA010000007">
    <property type="protein sequence ID" value="MFD0899987.1"/>
    <property type="molecule type" value="Genomic_DNA"/>
</dbReference>
<dbReference type="CDD" id="cd15482">
    <property type="entry name" value="Sialidase_non-viral"/>
    <property type="match status" value="1"/>
</dbReference>
<name>A0ABW3EKL4_9ACTN</name>
<keyword evidence="2" id="KW-0326">Glycosidase</keyword>
<feature type="chain" id="PRO_5045850855" evidence="1">
    <location>
        <begin position="25"/>
        <end position="491"/>
    </location>
</feature>
<gene>
    <name evidence="2" type="ORF">ACFQ11_06255</name>
</gene>
<protein>
    <submittedName>
        <fullName evidence="2">Sialidase family protein</fullName>
        <ecNumber evidence="2">3.2.1.-</ecNumber>
    </submittedName>
</protein>
<dbReference type="GO" id="GO:0016798">
    <property type="term" value="F:hydrolase activity, acting on glycosyl bonds"/>
    <property type="evidence" value="ECO:0007669"/>
    <property type="project" value="UniProtKB-KW"/>
</dbReference>
<sequence length="491" mass="51090">MRPSPLVLAALLVPALALSGTAAAAVRGHGPERLSGPSPFAGCAAGAIDEKMAAGAVEPALAADPSDPRRLAAVWPQDHHRGAVLAVSGDGGRTWTRSVVPGLTRCSGGRFDHVDDPAVTFTRDGGIVVTGGVFTDDYAESAALSVRSDDGGRTWTRPALVAHEDDPARGGVYGSGAVADPRDPDVLYVAGARFPAESRTSNDGWIARSADGGRTWGAPRVTVASAEGSMVTGHRLVALGDGTLLDFHTHVRFGGGPGLTEYSVQVVRSADGGETWSAPRKVGDMETTVLIKDPVSGEDVSHTTSILSDVAVDRRTGRLYAVWQDARFNGGAADGVALVSSGDGGRTWSEPVRANRTPATVPVPNRQAFTVSVEVGRRGAVAVSYSDFRHDDAAAPLRTDRWLATCRPARAGSCADPAAAWRETRLTAASFDMREAPRIPDEASPRGYFLGERMGLVAAGGAFVSAWAEPDAPGRAAAFVRTTRQVPGASE</sequence>
<evidence type="ECO:0000313" key="2">
    <source>
        <dbReference type="EMBL" id="MFD0899987.1"/>
    </source>
</evidence>
<evidence type="ECO:0000313" key="3">
    <source>
        <dbReference type="Proteomes" id="UP001596972"/>
    </source>
</evidence>
<keyword evidence="1" id="KW-0732">Signal</keyword>